<name>A0ACC2T6C5_9FUNG</name>
<keyword evidence="2" id="KW-1185">Reference proteome</keyword>
<evidence type="ECO:0000313" key="2">
    <source>
        <dbReference type="Proteomes" id="UP001165960"/>
    </source>
</evidence>
<accession>A0ACC2T6C5</accession>
<gene>
    <name evidence="1" type="ORF">DSO57_1011538</name>
</gene>
<protein>
    <submittedName>
        <fullName evidence="1">Uncharacterized protein</fullName>
    </submittedName>
</protein>
<proteinExistence type="predicted"/>
<evidence type="ECO:0000313" key="1">
    <source>
        <dbReference type="EMBL" id="KAJ9070143.1"/>
    </source>
</evidence>
<dbReference type="EMBL" id="QTSX02003590">
    <property type="protein sequence ID" value="KAJ9070143.1"/>
    <property type="molecule type" value="Genomic_DNA"/>
</dbReference>
<reference evidence="1" key="1">
    <citation type="submission" date="2022-04" db="EMBL/GenBank/DDBJ databases">
        <title>Genome of the entomopathogenic fungus Entomophthora muscae.</title>
        <authorList>
            <person name="Elya C."/>
            <person name="Lovett B.R."/>
            <person name="Lee E."/>
            <person name="Macias A.M."/>
            <person name="Hajek A.E."/>
            <person name="De Bivort B.L."/>
            <person name="Kasson M.T."/>
            <person name="De Fine Licht H.H."/>
            <person name="Stajich J.E."/>
        </authorList>
    </citation>
    <scope>NUCLEOTIDE SEQUENCE</scope>
    <source>
        <strain evidence="1">Berkeley</strain>
    </source>
</reference>
<organism evidence="1 2">
    <name type="scientific">Entomophthora muscae</name>
    <dbReference type="NCBI Taxonomy" id="34485"/>
    <lineage>
        <taxon>Eukaryota</taxon>
        <taxon>Fungi</taxon>
        <taxon>Fungi incertae sedis</taxon>
        <taxon>Zoopagomycota</taxon>
        <taxon>Entomophthoromycotina</taxon>
        <taxon>Entomophthoromycetes</taxon>
        <taxon>Entomophthorales</taxon>
        <taxon>Entomophthoraceae</taxon>
        <taxon>Entomophthora</taxon>
    </lineage>
</organism>
<sequence length="194" mass="21526">MFDINMVQINPIALFSFLAAALAAPAYKSSYGENDIDISIDPCFYFDGACHSCPSSEFWDGQCHEFLDADITFPGTGSEKHANGLGNYVKRHGHQGHHERGINQHGNIRPHRNAQDLEDRNSVNDHNDGISKIGGSGDDWNNSGNHARHDGDINRNAKCRHEGIEAGLDFNQLLRFTEDIDALNPCRNLIDVNL</sequence>
<dbReference type="Proteomes" id="UP001165960">
    <property type="component" value="Unassembled WGS sequence"/>
</dbReference>
<comment type="caution">
    <text evidence="1">The sequence shown here is derived from an EMBL/GenBank/DDBJ whole genome shotgun (WGS) entry which is preliminary data.</text>
</comment>